<reference evidence="2 3" key="1">
    <citation type="submission" date="2019-02" db="EMBL/GenBank/DDBJ databases">
        <title>Genome sequencing of the rare red list fungi Phlebia centrifuga.</title>
        <authorList>
            <person name="Buettner E."/>
            <person name="Kellner H."/>
        </authorList>
    </citation>
    <scope>NUCLEOTIDE SEQUENCE [LARGE SCALE GENOMIC DNA]</scope>
    <source>
        <strain evidence="2 3">DSM 108282</strain>
    </source>
</reference>
<gene>
    <name evidence="2" type="ORF">EW026_g788</name>
</gene>
<dbReference type="PROSITE" id="PS50222">
    <property type="entry name" value="EF_HAND_2"/>
    <property type="match status" value="1"/>
</dbReference>
<comment type="caution">
    <text evidence="2">The sequence shown here is derived from an EMBL/GenBank/DDBJ whole genome shotgun (WGS) entry which is preliminary data.</text>
</comment>
<protein>
    <recommendedName>
        <fullName evidence="1">EF-hand domain-containing protein</fullName>
    </recommendedName>
</protein>
<dbReference type="InterPro" id="IPR018247">
    <property type="entry name" value="EF_Hand_1_Ca_BS"/>
</dbReference>
<dbReference type="GO" id="GO:0005509">
    <property type="term" value="F:calcium ion binding"/>
    <property type="evidence" value="ECO:0007669"/>
    <property type="project" value="InterPro"/>
</dbReference>
<name>A0A4S4KTN9_9APHY</name>
<dbReference type="EMBL" id="SGPJ01000012">
    <property type="protein sequence ID" value="THH02046.1"/>
    <property type="molecule type" value="Genomic_DNA"/>
</dbReference>
<sequence>MPVPRPATPDARDAVDELASVAQQVQAGPPAGSYTERALDKQGDKFDDAAAEGNMVDVHETVQALKSGIDTFMEDIQWFIKALDDVAKLHPFVAAPILAFKAVYSMEKTRRENDKRIISLYVAMKDMIAVLVQLRHVKDPTHVGPDGATIGARMQSLADQAAEDIKDCANACDTYSKKKLLVKVLKGPVWEGRLAEFIGRFARRRSDFKFALAIHTATVADSMQATVGGIDERVAELTDMLRAVFTEFKPQDEASLAAKVEEKGGTDYVQGNDTILRELLAYENTIVLANHNATSKVDATSAFTEQLSNAEQYAKLRPDISERSVQRSSLRELKSDLGEDWKTAVDSNMKVFQRKFTIHKRQLQKELSYVIHEENERVIQKLSAGPHDRIQNEELKEGWRRNVEANLFVTTLRDHFREKLDVCGHFPQEAGYSLQLDDWALEYIDIRYLQQLKEALDEDGSGYITISEVNRFANSQPQNLVYNNG</sequence>
<accession>A0A4S4KTN9</accession>
<dbReference type="InterPro" id="IPR002048">
    <property type="entry name" value="EF_hand_dom"/>
</dbReference>
<evidence type="ECO:0000313" key="2">
    <source>
        <dbReference type="EMBL" id="THH02046.1"/>
    </source>
</evidence>
<proteinExistence type="predicted"/>
<keyword evidence="3" id="KW-1185">Reference proteome</keyword>
<dbReference type="PROSITE" id="PS00018">
    <property type="entry name" value="EF_HAND_1"/>
    <property type="match status" value="1"/>
</dbReference>
<evidence type="ECO:0000313" key="3">
    <source>
        <dbReference type="Proteomes" id="UP000309038"/>
    </source>
</evidence>
<evidence type="ECO:0000259" key="1">
    <source>
        <dbReference type="PROSITE" id="PS50222"/>
    </source>
</evidence>
<organism evidence="2 3">
    <name type="scientific">Hermanssonia centrifuga</name>
    <dbReference type="NCBI Taxonomy" id="98765"/>
    <lineage>
        <taxon>Eukaryota</taxon>
        <taxon>Fungi</taxon>
        <taxon>Dikarya</taxon>
        <taxon>Basidiomycota</taxon>
        <taxon>Agaricomycotina</taxon>
        <taxon>Agaricomycetes</taxon>
        <taxon>Polyporales</taxon>
        <taxon>Meruliaceae</taxon>
        <taxon>Hermanssonia</taxon>
    </lineage>
</organism>
<feature type="domain" description="EF-hand" evidence="1">
    <location>
        <begin position="444"/>
        <end position="479"/>
    </location>
</feature>
<dbReference type="Proteomes" id="UP000309038">
    <property type="component" value="Unassembled WGS sequence"/>
</dbReference>
<dbReference type="AlphaFoldDB" id="A0A4S4KTN9"/>